<feature type="compositionally biased region" description="Polar residues" evidence="1">
    <location>
        <begin position="232"/>
        <end position="247"/>
    </location>
</feature>
<accession>A0A2V1D816</accession>
<feature type="non-terminal residue" evidence="2">
    <location>
        <position position="619"/>
    </location>
</feature>
<feature type="region of interest" description="Disordered" evidence="1">
    <location>
        <begin position="365"/>
        <end position="402"/>
    </location>
</feature>
<gene>
    <name evidence="2" type="ORF">DM02DRAFT_477184</name>
</gene>
<feature type="region of interest" description="Disordered" evidence="1">
    <location>
        <begin position="215"/>
        <end position="262"/>
    </location>
</feature>
<dbReference type="EMBL" id="KZ805546">
    <property type="protein sequence ID" value="PVH94205.1"/>
    <property type="molecule type" value="Genomic_DNA"/>
</dbReference>
<feature type="compositionally biased region" description="Low complexity" evidence="1">
    <location>
        <begin position="479"/>
        <end position="490"/>
    </location>
</feature>
<feature type="compositionally biased region" description="Low complexity" evidence="1">
    <location>
        <begin position="536"/>
        <end position="548"/>
    </location>
</feature>
<name>A0A2V1D816_9PLEO</name>
<organism evidence="2 3">
    <name type="scientific">Periconia macrospinosa</name>
    <dbReference type="NCBI Taxonomy" id="97972"/>
    <lineage>
        <taxon>Eukaryota</taxon>
        <taxon>Fungi</taxon>
        <taxon>Dikarya</taxon>
        <taxon>Ascomycota</taxon>
        <taxon>Pezizomycotina</taxon>
        <taxon>Dothideomycetes</taxon>
        <taxon>Pleosporomycetidae</taxon>
        <taxon>Pleosporales</taxon>
        <taxon>Massarineae</taxon>
        <taxon>Periconiaceae</taxon>
        <taxon>Periconia</taxon>
    </lineage>
</organism>
<dbReference type="STRING" id="97972.A0A2V1D816"/>
<feature type="region of interest" description="Disordered" evidence="1">
    <location>
        <begin position="479"/>
        <end position="507"/>
    </location>
</feature>
<proteinExistence type="predicted"/>
<reference evidence="2 3" key="1">
    <citation type="journal article" date="2018" name="Sci. Rep.">
        <title>Comparative genomics provides insights into the lifestyle and reveals functional heterogeneity of dark septate endophytic fungi.</title>
        <authorList>
            <person name="Knapp D.G."/>
            <person name="Nemeth J.B."/>
            <person name="Barry K."/>
            <person name="Hainaut M."/>
            <person name="Henrissat B."/>
            <person name="Johnson J."/>
            <person name="Kuo A."/>
            <person name="Lim J.H.P."/>
            <person name="Lipzen A."/>
            <person name="Nolan M."/>
            <person name="Ohm R.A."/>
            <person name="Tamas L."/>
            <person name="Grigoriev I.V."/>
            <person name="Spatafora J.W."/>
            <person name="Nagy L.G."/>
            <person name="Kovacs G.M."/>
        </authorList>
    </citation>
    <scope>NUCLEOTIDE SEQUENCE [LARGE SCALE GENOMIC DNA]</scope>
    <source>
        <strain evidence="2 3">DSE2036</strain>
    </source>
</reference>
<dbReference type="Proteomes" id="UP000244855">
    <property type="component" value="Unassembled WGS sequence"/>
</dbReference>
<dbReference type="OrthoDB" id="5402147at2759"/>
<feature type="region of interest" description="Disordered" evidence="1">
    <location>
        <begin position="428"/>
        <end position="453"/>
    </location>
</feature>
<sequence>MAFRQQHRPQSSRQLSYPEPLPVETGQASPPQLTRPLEESEEWILFSPTAPSTTARTHTTSTERTPRTAGLSRFSDFGSLDTAARSGQEDDAATWHGTEEGEELDSLDDGLYAFHEPSEYAGPTSKLQQSGDTVLPTHDGLGTFQPNTNVQEHMWEFERPAPRRRPARRRSSIQRRFDALEETEELSQEQERRQRIEKWRLDQSKALIEEIERETRRRRRMSMVSSARSRTDSANQDTAKSLSQAAKSMSDSQSDTSDDSAEGLSFWQRLTRRVIRDLMGIDEDTLSVIFGECLPEEAMSTPIDASEIRPSIDATLRAFDEQSLPDDAWQHRLLERVARELGIIVHQLSEHPGAFSTYRLTQETPPYAGLPTIQPTPSAPSERDSSPLAASAPSDASPASAQFIPTFPAQQPSATYNEASLWGIEEEPEPVDPLSSFRASHTPAPVNHAEEAARDQEYWEQELDVKMVFQFLVKRFSSRRPSTSSSTAPSQQWRNSHPTAADSTSALNEYSSARRAAIIRQHHPLVNRNKENSLPTSSSTQHQQQTSSPNQKRRDSSSSAAVFKTHYSPPTNRRSQVLRSSSTSCASQSTRKSKRSNGSGRAGRNYWDMSGSVGSGSVI</sequence>
<feature type="region of interest" description="Disordered" evidence="1">
    <location>
        <begin position="1"/>
        <end position="146"/>
    </location>
</feature>
<feature type="compositionally biased region" description="Low complexity" evidence="1">
    <location>
        <begin position="47"/>
        <end position="69"/>
    </location>
</feature>
<keyword evidence="3" id="KW-1185">Reference proteome</keyword>
<feature type="compositionally biased region" description="Polar residues" evidence="1">
    <location>
        <begin position="491"/>
        <end position="507"/>
    </location>
</feature>
<evidence type="ECO:0000256" key="1">
    <source>
        <dbReference type="SAM" id="MobiDB-lite"/>
    </source>
</evidence>
<feature type="region of interest" description="Disordered" evidence="1">
    <location>
        <begin position="520"/>
        <end position="619"/>
    </location>
</feature>
<evidence type="ECO:0000313" key="3">
    <source>
        <dbReference type="Proteomes" id="UP000244855"/>
    </source>
</evidence>
<feature type="compositionally biased region" description="Low complexity" evidence="1">
    <location>
        <begin position="579"/>
        <end position="590"/>
    </location>
</feature>
<protein>
    <submittedName>
        <fullName evidence="2">Uncharacterized protein</fullName>
    </submittedName>
</protein>
<dbReference type="AlphaFoldDB" id="A0A2V1D816"/>
<feature type="compositionally biased region" description="Polar residues" evidence="1">
    <location>
        <begin position="568"/>
        <end position="578"/>
    </location>
</feature>
<feature type="compositionally biased region" description="Low complexity" evidence="1">
    <location>
        <begin position="386"/>
        <end position="401"/>
    </location>
</feature>
<evidence type="ECO:0000313" key="2">
    <source>
        <dbReference type="EMBL" id="PVH94205.1"/>
    </source>
</evidence>